<dbReference type="InterPro" id="IPR015943">
    <property type="entry name" value="WD40/YVTN_repeat-like_dom_sf"/>
</dbReference>
<dbReference type="Gene3D" id="2.130.10.10">
    <property type="entry name" value="YVTN repeat-like/Quinoprotein amine dehydrogenase"/>
    <property type="match status" value="1"/>
</dbReference>
<sequence>MDLENGGKVAVRYLGHAGKVFIITSSPDDTNAFSTTSGDGIVRLSDVREPLPKVSFDIGDQSEHIFTALYVHVAGIPMALEGSRSKCRTFVFQSWHTSSQRVIIRWLAWLGMPNARRSMPLPSARIWIGWDIIMTIVR</sequence>
<reference evidence="1 2" key="1">
    <citation type="submission" date="2014-04" db="EMBL/GenBank/DDBJ databases">
        <title>Evolutionary Origins and Diversification of the Mycorrhizal Mutualists.</title>
        <authorList>
            <consortium name="DOE Joint Genome Institute"/>
            <consortium name="Mycorrhizal Genomics Consortium"/>
            <person name="Kohler A."/>
            <person name="Kuo A."/>
            <person name="Nagy L.G."/>
            <person name="Floudas D."/>
            <person name="Copeland A."/>
            <person name="Barry K.W."/>
            <person name="Cichocki N."/>
            <person name="Veneault-Fourrey C."/>
            <person name="LaButti K."/>
            <person name="Lindquist E.A."/>
            <person name="Lipzen A."/>
            <person name="Lundell T."/>
            <person name="Morin E."/>
            <person name="Murat C."/>
            <person name="Riley R."/>
            <person name="Ohm R."/>
            <person name="Sun H."/>
            <person name="Tunlid A."/>
            <person name="Henrissat B."/>
            <person name="Grigoriev I.V."/>
            <person name="Hibbett D.S."/>
            <person name="Martin F."/>
        </authorList>
    </citation>
    <scope>NUCLEOTIDE SEQUENCE [LARGE SCALE GENOMIC DNA]</scope>
    <source>
        <strain evidence="1 2">FD-317 M1</strain>
    </source>
</reference>
<accession>A0A0D0BY55</accession>
<evidence type="ECO:0000313" key="2">
    <source>
        <dbReference type="Proteomes" id="UP000053593"/>
    </source>
</evidence>
<protein>
    <submittedName>
        <fullName evidence="1">Uncharacterized protein</fullName>
    </submittedName>
</protein>
<name>A0A0D0BY55_9AGAR</name>
<dbReference type="EMBL" id="KN834907">
    <property type="protein sequence ID" value="KIK50357.1"/>
    <property type="molecule type" value="Genomic_DNA"/>
</dbReference>
<dbReference type="HOGENOM" id="CLU_1855482_0_0_1"/>
<dbReference type="OrthoDB" id="548949at2759"/>
<dbReference type="AlphaFoldDB" id="A0A0D0BY55"/>
<dbReference type="InterPro" id="IPR036322">
    <property type="entry name" value="WD40_repeat_dom_sf"/>
</dbReference>
<organism evidence="1 2">
    <name type="scientific">Collybiopsis luxurians FD-317 M1</name>
    <dbReference type="NCBI Taxonomy" id="944289"/>
    <lineage>
        <taxon>Eukaryota</taxon>
        <taxon>Fungi</taxon>
        <taxon>Dikarya</taxon>
        <taxon>Basidiomycota</taxon>
        <taxon>Agaricomycotina</taxon>
        <taxon>Agaricomycetes</taxon>
        <taxon>Agaricomycetidae</taxon>
        <taxon>Agaricales</taxon>
        <taxon>Marasmiineae</taxon>
        <taxon>Omphalotaceae</taxon>
        <taxon>Collybiopsis</taxon>
        <taxon>Collybiopsis luxurians</taxon>
    </lineage>
</organism>
<gene>
    <name evidence="1" type="ORF">GYMLUDRAFT_461965</name>
</gene>
<dbReference type="SUPFAM" id="SSF50978">
    <property type="entry name" value="WD40 repeat-like"/>
    <property type="match status" value="1"/>
</dbReference>
<evidence type="ECO:0000313" key="1">
    <source>
        <dbReference type="EMBL" id="KIK50357.1"/>
    </source>
</evidence>
<dbReference type="Proteomes" id="UP000053593">
    <property type="component" value="Unassembled WGS sequence"/>
</dbReference>
<proteinExistence type="predicted"/>
<keyword evidence="2" id="KW-1185">Reference proteome</keyword>